<evidence type="ECO:0000313" key="1">
    <source>
        <dbReference type="EMBL" id="NVD44360.1"/>
    </source>
</evidence>
<dbReference type="Proteomes" id="UP000561438">
    <property type="component" value="Unassembled WGS sequence"/>
</dbReference>
<keyword evidence="2" id="KW-1185">Reference proteome</keyword>
<reference evidence="1 2" key="1">
    <citation type="submission" date="2020-06" db="EMBL/GenBank/DDBJ databases">
        <title>Altererythrobacter sp. HHU K3-1.</title>
        <authorList>
            <person name="Zhang D."/>
            <person name="Xue H."/>
        </authorList>
    </citation>
    <scope>NUCLEOTIDE SEQUENCE [LARGE SCALE GENOMIC DNA]</scope>
    <source>
        <strain evidence="1 2">HHU K3-1</strain>
    </source>
</reference>
<accession>A0A850H1G1</accession>
<sequence>MTGFDFNRAMIEADIASGKATVRSLAMLYMVAMANRHARGNLQDFADINTLISDHRKPNGTEAEKAMALEPVKKIAWELYEAVSEAATRTDSKAVAR</sequence>
<dbReference type="EMBL" id="JABWGV010000001">
    <property type="protein sequence ID" value="NVD44360.1"/>
    <property type="molecule type" value="Genomic_DNA"/>
</dbReference>
<protein>
    <submittedName>
        <fullName evidence="1">Uncharacterized protein</fullName>
    </submittedName>
</protein>
<name>A0A850H1G1_9SPHN</name>
<dbReference type="RefSeq" id="WP_176266602.1">
    <property type="nucleotide sequence ID" value="NZ_JABWGV010000001.1"/>
</dbReference>
<gene>
    <name evidence="1" type="ORF">HUV48_04945</name>
</gene>
<organism evidence="1 2">
    <name type="scientific">Qipengyuania atrilutea</name>
    <dbReference type="NCBI Taxonomy" id="2744473"/>
    <lineage>
        <taxon>Bacteria</taxon>
        <taxon>Pseudomonadati</taxon>
        <taxon>Pseudomonadota</taxon>
        <taxon>Alphaproteobacteria</taxon>
        <taxon>Sphingomonadales</taxon>
        <taxon>Erythrobacteraceae</taxon>
        <taxon>Qipengyuania</taxon>
    </lineage>
</organism>
<evidence type="ECO:0000313" key="2">
    <source>
        <dbReference type="Proteomes" id="UP000561438"/>
    </source>
</evidence>
<proteinExistence type="predicted"/>
<dbReference type="AlphaFoldDB" id="A0A850H1G1"/>
<comment type="caution">
    <text evidence="1">The sequence shown here is derived from an EMBL/GenBank/DDBJ whole genome shotgun (WGS) entry which is preliminary data.</text>
</comment>